<dbReference type="EMBL" id="CAJOBB010003800">
    <property type="protein sequence ID" value="CAF4059471.1"/>
    <property type="molecule type" value="Genomic_DNA"/>
</dbReference>
<dbReference type="Proteomes" id="UP000663860">
    <property type="component" value="Unassembled WGS sequence"/>
</dbReference>
<proteinExistence type="predicted"/>
<accession>A0A813TTE1</accession>
<evidence type="ECO:0000313" key="3">
    <source>
        <dbReference type="EMBL" id="CAF4059471.1"/>
    </source>
</evidence>
<gene>
    <name evidence="2" type="ORF">IZO911_LOCUS7727</name>
    <name evidence="3" type="ORF">KXQ929_LOCUS32045</name>
</gene>
<feature type="region of interest" description="Disordered" evidence="1">
    <location>
        <begin position="93"/>
        <end position="115"/>
    </location>
</feature>
<evidence type="ECO:0000313" key="2">
    <source>
        <dbReference type="EMBL" id="CAF0815955.1"/>
    </source>
</evidence>
<dbReference type="PANTHER" id="PTHR36649">
    <property type="entry name" value="UBIQUITIN-LIKE DOMAIN-CONTAINING PROTEIN"/>
    <property type="match status" value="1"/>
</dbReference>
<protein>
    <submittedName>
        <fullName evidence="2">Uncharacterized protein</fullName>
    </submittedName>
</protein>
<reference evidence="2" key="1">
    <citation type="submission" date="2021-02" db="EMBL/GenBank/DDBJ databases">
        <authorList>
            <person name="Nowell W R."/>
        </authorList>
    </citation>
    <scope>NUCLEOTIDE SEQUENCE</scope>
</reference>
<dbReference type="Proteomes" id="UP000663868">
    <property type="component" value="Unassembled WGS sequence"/>
</dbReference>
<comment type="caution">
    <text evidence="2">The sequence shown here is derived from an EMBL/GenBank/DDBJ whole genome shotgun (WGS) entry which is preliminary data.</text>
</comment>
<evidence type="ECO:0000256" key="1">
    <source>
        <dbReference type="SAM" id="MobiDB-lite"/>
    </source>
</evidence>
<dbReference type="EMBL" id="CAJNOE010000051">
    <property type="protein sequence ID" value="CAF0815955.1"/>
    <property type="molecule type" value="Genomic_DNA"/>
</dbReference>
<dbReference type="PANTHER" id="PTHR36649:SF28">
    <property type="entry name" value="UBIQUITIN-LIKE DOMAIN-CONTAINING PROTEIN"/>
    <property type="match status" value="1"/>
</dbReference>
<sequence>MNRLHLLRHDEIIRAFSNGVVSREIPEIPRFPEIGTRLYMNNHQHKNNNHSMKRNIKADSRTKSSVERPTSPIPVLQVATVVFEKNRATIDMKIKQTESDSNPENDTNDKDDDIVYPIGVKDHRPYKIVAQYRRMLGKSTDFIAEPLCIGENETETVVLGLSSFAEKHGCDLMFTDEDHRFDNSMYRAACGTADLGIIHLLATDAVQTATFCFVMDFDFNNEFQQSTEKVEAFVMDFCQAIAKVISCDTNNVRIFSISKMEKEKEKQKSEVKFGVTSLELAKTEQLAEILKIHARSGFSDDKILARVLARDYDYTWKPALQTLKLQANDLAPEFNFDYRPDSTPNQLERGSHPYYLPRGWYRHALRVLHKYEKDPKWLDHSNTQGEWPVVYHGTKSWAVSSITQQGLMTNAVKVDLMRPEAIQQMGVEADRPGLYVATHCEGGAVLYTEPFTVSPLPNKTESFRIVFQCRVKPEKFTVHESPVHEGHAWRYVDANSIRPYGILLKKED</sequence>
<dbReference type="AlphaFoldDB" id="A0A813TTE1"/>
<organism evidence="2 4">
    <name type="scientific">Adineta steineri</name>
    <dbReference type="NCBI Taxonomy" id="433720"/>
    <lineage>
        <taxon>Eukaryota</taxon>
        <taxon>Metazoa</taxon>
        <taxon>Spiralia</taxon>
        <taxon>Gnathifera</taxon>
        <taxon>Rotifera</taxon>
        <taxon>Eurotatoria</taxon>
        <taxon>Bdelloidea</taxon>
        <taxon>Adinetida</taxon>
        <taxon>Adinetidae</taxon>
        <taxon>Adineta</taxon>
    </lineage>
</organism>
<name>A0A813TTE1_9BILA</name>
<evidence type="ECO:0000313" key="4">
    <source>
        <dbReference type="Proteomes" id="UP000663860"/>
    </source>
</evidence>